<evidence type="ECO:0000256" key="1">
    <source>
        <dbReference type="SAM" id="MobiDB-lite"/>
    </source>
</evidence>
<gene>
    <name evidence="2" type="ORF">B0T46_10480</name>
</gene>
<feature type="region of interest" description="Disordered" evidence="1">
    <location>
        <begin position="1"/>
        <end position="32"/>
    </location>
</feature>
<evidence type="ECO:0000313" key="2">
    <source>
        <dbReference type="EMBL" id="ONM48971.1"/>
    </source>
</evidence>
<comment type="caution">
    <text evidence="2">The sequence shown here is derived from an EMBL/GenBank/DDBJ whole genome shotgun (WGS) entry which is preliminary data.</text>
</comment>
<protein>
    <recommendedName>
        <fullName evidence="4">DUF3558 domain-containing protein</fullName>
    </recommendedName>
</protein>
<dbReference type="Pfam" id="PF12079">
    <property type="entry name" value="DUF3558"/>
    <property type="match status" value="1"/>
</dbReference>
<reference evidence="2 3" key="1">
    <citation type="journal article" date="2016" name="Antonie Van Leeuwenhoek">
        <title>Nocardia donostiensis sp. nov., isolated from human respiratory specimens.</title>
        <authorList>
            <person name="Ercibengoa M."/>
            <person name="Bell M."/>
            <person name="Marimon J.M."/>
            <person name="Humrighouse B."/>
            <person name="Klenk H.P."/>
            <person name="Potter G."/>
            <person name="Perez-Trallero E."/>
        </authorList>
    </citation>
    <scope>NUCLEOTIDE SEQUENCE [LARGE SCALE GENOMIC DNA]</scope>
    <source>
        <strain evidence="2 3">X1655</strain>
    </source>
</reference>
<evidence type="ECO:0000313" key="3">
    <source>
        <dbReference type="Proteomes" id="UP000188836"/>
    </source>
</evidence>
<dbReference type="AlphaFoldDB" id="A0A1W0BKE9"/>
<dbReference type="Proteomes" id="UP000188836">
    <property type="component" value="Unassembled WGS sequence"/>
</dbReference>
<sequence>MLVLAGCGETSGDSGKRNRGADVQHNGSAATTTAQQAALWDPCALPETATDKTGLDASSKKTGIAGVDFTEAGWKVCSWRSEARWYTLAIMSGAPTLDEVKNRPDFTGFAPRSIDSREAVQYKSVGDTDGHKCGIAVELSQGVVLFDVQVRYSVGRQGDPCAEAERHASDLASYLPKS</sequence>
<accession>A0A1W0BKE9</accession>
<name>A0A1W0BKE9_9NOCA</name>
<keyword evidence="3" id="KW-1185">Reference proteome</keyword>
<proteinExistence type="predicted"/>
<dbReference type="EMBL" id="MUMY01000007">
    <property type="protein sequence ID" value="ONM48971.1"/>
    <property type="molecule type" value="Genomic_DNA"/>
</dbReference>
<dbReference type="InterPro" id="IPR024520">
    <property type="entry name" value="DUF3558"/>
</dbReference>
<organism evidence="2 3">
    <name type="scientific">Nocardia donostiensis</name>
    <dbReference type="NCBI Taxonomy" id="1538463"/>
    <lineage>
        <taxon>Bacteria</taxon>
        <taxon>Bacillati</taxon>
        <taxon>Actinomycetota</taxon>
        <taxon>Actinomycetes</taxon>
        <taxon>Mycobacteriales</taxon>
        <taxon>Nocardiaceae</taxon>
        <taxon>Nocardia</taxon>
    </lineage>
</organism>
<evidence type="ECO:0008006" key="4">
    <source>
        <dbReference type="Google" id="ProtNLM"/>
    </source>
</evidence>